<dbReference type="InterPro" id="IPR005523">
    <property type="entry name" value="DUF317_SPDY"/>
</dbReference>
<proteinExistence type="predicted"/>
<accession>A0A367EA54</accession>
<evidence type="ECO:0000313" key="4">
    <source>
        <dbReference type="Proteomes" id="UP000253507"/>
    </source>
</evidence>
<reference evidence="3 4" key="1">
    <citation type="submission" date="2018-06" db="EMBL/GenBank/DDBJ databases">
        <title>Streptomyces reniochalinae sp. nov. and Streptomyces diacarnus sp. nov. from marine sponges.</title>
        <authorList>
            <person name="Li L."/>
        </authorList>
    </citation>
    <scope>NUCLEOTIDE SEQUENCE [LARGE SCALE GENOMIC DNA]</scope>
    <source>
        <strain evidence="3 4">LHW50302</strain>
    </source>
</reference>
<evidence type="ECO:0000313" key="3">
    <source>
        <dbReference type="EMBL" id="RCG14938.1"/>
    </source>
</evidence>
<feature type="domain" description="DUF317" evidence="2">
    <location>
        <begin position="53"/>
        <end position="107"/>
    </location>
</feature>
<feature type="compositionally biased region" description="Low complexity" evidence="1">
    <location>
        <begin position="283"/>
        <end position="308"/>
    </location>
</feature>
<dbReference type="RefSeq" id="WP_114018475.1">
    <property type="nucleotide sequence ID" value="NZ_QOIM01000042.1"/>
</dbReference>
<evidence type="ECO:0000256" key="1">
    <source>
        <dbReference type="SAM" id="MobiDB-lite"/>
    </source>
</evidence>
<dbReference type="AlphaFoldDB" id="A0A367EA54"/>
<dbReference type="Pfam" id="PF03771">
    <property type="entry name" value="SPDY"/>
    <property type="match status" value="1"/>
</dbReference>
<protein>
    <submittedName>
        <fullName evidence="3">DUF317 domain-containing protein</fullName>
    </submittedName>
</protein>
<keyword evidence="4" id="KW-1185">Reference proteome</keyword>
<sequence>MPDQPENEHWREYRVTPRYLAGSGGFGDPAFAPVSHWPRHDPDDDNLCQLLHTSPDGRIRLGWFGDDYDPVKVTAAEDAVGPARWTARFNQNFPPEITAGFTSALAQDWEPDGERFLARPSIYWADSVEPLLDAGWERLRASEPGTVELRAPDRQAGAWIDTRDHGREDETVVLWAGPRGYLTRAEATFTSDTPSHLIAATAAALNDATPVVRERHMIHRDVEHLVRLEPVSARAQPRTGAPTPLDAKHAAVSAALHRASHSEPGARRAQAARIRTTHPRPRPSATPAAPAARADAFAASRTAARPRR</sequence>
<comment type="caution">
    <text evidence="3">The sequence shown here is derived from an EMBL/GenBank/DDBJ whole genome shotgun (WGS) entry which is preliminary data.</text>
</comment>
<dbReference type="EMBL" id="QOIM01000042">
    <property type="protein sequence ID" value="RCG14938.1"/>
    <property type="molecule type" value="Genomic_DNA"/>
</dbReference>
<feature type="region of interest" description="Disordered" evidence="1">
    <location>
        <begin position="233"/>
        <end position="308"/>
    </location>
</feature>
<evidence type="ECO:0000259" key="2">
    <source>
        <dbReference type="Pfam" id="PF03771"/>
    </source>
</evidence>
<dbReference type="OrthoDB" id="3865735at2"/>
<name>A0A367EA54_9ACTN</name>
<dbReference type="Proteomes" id="UP000253507">
    <property type="component" value="Unassembled WGS sequence"/>
</dbReference>
<gene>
    <name evidence="3" type="ORF">DQ392_28155</name>
</gene>
<organism evidence="3 4">
    <name type="scientific">Streptomyces reniochalinae</name>
    <dbReference type="NCBI Taxonomy" id="2250578"/>
    <lineage>
        <taxon>Bacteria</taxon>
        <taxon>Bacillati</taxon>
        <taxon>Actinomycetota</taxon>
        <taxon>Actinomycetes</taxon>
        <taxon>Kitasatosporales</taxon>
        <taxon>Streptomycetaceae</taxon>
        <taxon>Streptomyces</taxon>
    </lineage>
</organism>